<dbReference type="GO" id="GO:0016020">
    <property type="term" value="C:membrane"/>
    <property type="evidence" value="ECO:0007669"/>
    <property type="project" value="UniProtKB-SubCell"/>
</dbReference>
<dbReference type="SUPFAM" id="SSF74653">
    <property type="entry name" value="TolA/TonB C-terminal domain"/>
    <property type="match status" value="1"/>
</dbReference>
<dbReference type="NCBIfam" id="TIGR01352">
    <property type="entry name" value="tonB_Cterm"/>
    <property type="match status" value="1"/>
</dbReference>
<evidence type="ECO:0000256" key="1">
    <source>
        <dbReference type="ARBA" id="ARBA00004167"/>
    </source>
</evidence>
<evidence type="ECO:0000256" key="4">
    <source>
        <dbReference type="ARBA" id="ARBA00023136"/>
    </source>
</evidence>
<dbReference type="InterPro" id="IPR006260">
    <property type="entry name" value="TonB/TolA_C"/>
</dbReference>
<dbReference type="GO" id="GO:0030288">
    <property type="term" value="C:outer membrane-bounded periplasmic space"/>
    <property type="evidence" value="ECO:0007669"/>
    <property type="project" value="InterPro"/>
</dbReference>
<dbReference type="InterPro" id="IPR003538">
    <property type="entry name" value="TonB"/>
</dbReference>
<feature type="region of interest" description="Disordered" evidence="5">
    <location>
        <begin position="39"/>
        <end position="113"/>
    </location>
</feature>
<keyword evidence="2" id="KW-0812">Transmembrane</keyword>
<feature type="compositionally biased region" description="Basic residues" evidence="5">
    <location>
        <begin position="55"/>
        <end position="112"/>
    </location>
</feature>
<dbReference type="AlphaFoldDB" id="A0A1W1BBW9"/>
<keyword evidence="4" id="KW-0472">Membrane</keyword>
<evidence type="ECO:0000259" key="6">
    <source>
        <dbReference type="PROSITE" id="PS52015"/>
    </source>
</evidence>
<proteinExistence type="predicted"/>
<gene>
    <name evidence="7" type="ORF">MNB_SV-12-1113</name>
</gene>
<dbReference type="EMBL" id="FPHE01000014">
    <property type="protein sequence ID" value="SFV50965.1"/>
    <property type="molecule type" value="Genomic_DNA"/>
</dbReference>
<comment type="subcellular location">
    <subcellularLocation>
        <location evidence="1">Membrane</location>
        <topology evidence="1">Single-pass membrane protein</topology>
    </subcellularLocation>
</comment>
<name>A0A1W1BBW9_9ZZZZ</name>
<dbReference type="PRINTS" id="PR01374">
    <property type="entry name" value="TONBPROTEIN"/>
</dbReference>
<protein>
    <submittedName>
        <fullName evidence="7">Putative TolA protein</fullName>
    </submittedName>
</protein>
<evidence type="ECO:0000256" key="5">
    <source>
        <dbReference type="SAM" id="MobiDB-lite"/>
    </source>
</evidence>
<dbReference type="Pfam" id="PF03544">
    <property type="entry name" value="TonB_C"/>
    <property type="match status" value="1"/>
</dbReference>
<evidence type="ECO:0000313" key="7">
    <source>
        <dbReference type="EMBL" id="SFV50965.1"/>
    </source>
</evidence>
<accession>A0A1W1BBW9</accession>
<evidence type="ECO:0000256" key="2">
    <source>
        <dbReference type="ARBA" id="ARBA00022692"/>
    </source>
</evidence>
<dbReference type="PROSITE" id="PS52015">
    <property type="entry name" value="TONB_CTD"/>
    <property type="match status" value="1"/>
</dbReference>
<keyword evidence="3" id="KW-1133">Transmembrane helix</keyword>
<dbReference type="GO" id="GO:0031992">
    <property type="term" value="F:energy transducer activity"/>
    <property type="evidence" value="ECO:0007669"/>
    <property type="project" value="InterPro"/>
</dbReference>
<feature type="compositionally biased region" description="Pro residues" evidence="5">
    <location>
        <begin position="39"/>
        <end position="54"/>
    </location>
</feature>
<dbReference type="InterPro" id="IPR037682">
    <property type="entry name" value="TonB_C"/>
</dbReference>
<dbReference type="GO" id="GO:0015891">
    <property type="term" value="P:siderophore transport"/>
    <property type="evidence" value="ECO:0007669"/>
    <property type="project" value="InterPro"/>
</dbReference>
<reference evidence="7" key="1">
    <citation type="submission" date="2016-10" db="EMBL/GenBank/DDBJ databases">
        <authorList>
            <person name="de Groot N.N."/>
        </authorList>
    </citation>
    <scope>NUCLEOTIDE SEQUENCE</scope>
</reference>
<dbReference type="GO" id="GO:0055085">
    <property type="term" value="P:transmembrane transport"/>
    <property type="evidence" value="ECO:0007669"/>
    <property type="project" value="InterPro"/>
</dbReference>
<evidence type="ECO:0000256" key="3">
    <source>
        <dbReference type="ARBA" id="ARBA00022989"/>
    </source>
</evidence>
<dbReference type="Gene3D" id="3.30.1150.10">
    <property type="match status" value="1"/>
</dbReference>
<organism evidence="7">
    <name type="scientific">hydrothermal vent metagenome</name>
    <dbReference type="NCBI Taxonomy" id="652676"/>
    <lineage>
        <taxon>unclassified sequences</taxon>
        <taxon>metagenomes</taxon>
        <taxon>ecological metagenomes</taxon>
    </lineage>
</organism>
<sequence>MISSSIYALLLFLYISFLNTPKPIPKKKERIVKIAVITPPAPPKVEPKPVIVPPKPKKKKIIKKTKPKPKPKPKKKIIKKSKPKPKPKPKKKIIKKSKPKPKHKPKKIKPKPIPKPVEEEVYKEIVEEIYQEPIKRVKPKPVVVKQTPPPTPKVDLSAHKQRFKDRARASIIANKKYPRIAKRRRIQGTVHVVFDIGVDGTATNIRTSGASNLLQKATKRSIQKSFPIDIPDIIIGEFPMRNVSINIDFILE</sequence>
<feature type="domain" description="TonB C-terminal" evidence="6">
    <location>
        <begin position="162"/>
        <end position="252"/>
    </location>
</feature>